<evidence type="ECO:0000313" key="1">
    <source>
        <dbReference type="EMBL" id="KAJ2990989.1"/>
    </source>
</evidence>
<gene>
    <name evidence="1" type="ORF">NUW54_g8315</name>
</gene>
<name>A0ACC1PH15_9APHY</name>
<proteinExistence type="predicted"/>
<dbReference type="EMBL" id="JANSHE010002554">
    <property type="protein sequence ID" value="KAJ2990989.1"/>
    <property type="molecule type" value="Genomic_DNA"/>
</dbReference>
<dbReference type="Proteomes" id="UP001144978">
    <property type="component" value="Unassembled WGS sequence"/>
</dbReference>
<keyword evidence="2" id="KW-1185">Reference proteome</keyword>
<sequence>MTTAPILALSRSPTLVSPSLPAEKRGLVKDPDYWFEDGNIIITATNFHPGSRPCGFRVHQGALFGHSAVLQDLLARPLQITDTAYDCAVVHFSESHHNLKCFLRAIHGGIG</sequence>
<organism evidence="1 2">
    <name type="scientific">Trametes sanguinea</name>
    <dbReference type="NCBI Taxonomy" id="158606"/>
    <lineage>
        <taxon>Eukaryota</taxon>
        <taxon>Fungi</taxon>
        <taxon>Dikarya</taxon>
        <taxon>Basidiomycota</taxon>
        <taxon>Agaricomycotina</taxon>
        <taxon>Agaricomycetes</taxon>
        <taxon>Polyporales</taxon>
        <taxon>Polyporaceae</taxon>
        <taxon>Trametes</taxon>
    </lineage>
</organism>
<evidence type="ECO:0000313" key="2">
    <source>
        <dbReference type="Proteomes" id="UP001144978"/>
    </source>
</evidence>
<accession>A0ACC1PH15</accession>
<reference evidence="1" key="1">
    <citation type="submission" date="2022-08" db="EMBL/GenBank/DDBJ databases">
        <title>Genome Sequence of Pycnoporus sanguineus.</title>
        <authorList>
            <person name="Buettner E."/>
        </authorList>
    </citation>
    <scope>NUCLEOTIDE SEQUENCE</scope>
    <source>
        <strain evidence="1">CG-C14</strain>
    </source>
</reference>
<protein>
    <submittedName>
        <fullName evidence="1">Uncharacterized protein</fullName>
    </submittedName>
</protein>
<comment type="caution">
    <text evidence="1">The sequence shown here is derived from an EMBL/GenBank/DDBJ whole genome shotgun (WGS) entry which is preliminary data.</text>
</comment>